<keyword evidence="5" id="KW-1185">Reference proteome</keyword>
<feature type="compositionally biased region" description="Low complexity" evidence="1">
    <location>
        <begin position="36"/>
        <end position="47"/>
    </location>
</feature>
<keyword evidence="4" id="KW-0614">Plasmid</keyword>
<dbReference type="RefSeq" id="WP_152431834.1">
    <property type="nucleotide sequence ID" value="NZ_CBCSDK010000010.1"/>
</dbReference>
<geneLocation type="plasmid" evidence="5">
    <name>pthaf100_a</name>
</geneLocation>
<dbReference type="EMBL" id="CP045351">
    <property type="protein sequence ID" value="QFT27746.1"/>
    <property type="molecule type" value="Genomic_DNA"/>
</dbReference>
<feature type="domain" description="Type III secretion system effector delivery regulator TyeA" evidence="3">
    <location>
        <begin position="274"/>
        <end position="353"/>
    </location>
</feature>
<accession>A0A5P9CNH0</accession>
<sequence>MSGNVMNTALNSGVMAQGIPENGVLSKVKASPQSSLASSLEELGSAISERRNRSKDETKANQRSDRDQLKFIEEIQEYLQQVPDLEKQKKLLSFVSANLGKSKTADEFLLCLESFSDEEGLQYLAGKVLAESSDPNDKRHFNEALDTFFQQHQKSISITLNTSAAFAEQLPIEDIAQARSEYRTLTEYQTHSKAWQDLQVMAKEYGSIEKAIEIHQTALSADYHSLKPSDDKSVLGQVMSNLGQLKQLTTVFKLVENVAKLIEKLCFVPINSSALMDHLLTFADSQHVGQSRFDNSMKDMGITLPNAKVVAAQQMRRIAMALPEGMYPTLEHRVRVTTSLQDCVDQAINKEEEWLDAQ</sequence>
<dbReference type="NCBIfam" id="TIGR02511">
    <property type="entry name" value="type_III_tyeA"/>
    <property type="match status" value="1"/>
</dbReference>
<feature type="domain" description="Hypersensitivity response secretion-like HrpJ" evidence="2">
    <location>
        <begin position="36"/>
        <end position="199"/>
    </location>
</feature>
<gene>
    <name evidence="4" type="ORF">FIV01_15265</name>
</gene>
<dbReference type="Gene3D" id="1.20.1280.80">
    <property type="match status" value="1"/>
</dbReference>
<dbReference type="InterPro" id="IPR010812">
    <property type="entry name" value="HrpJ-like"/>
</dbReference>
<dbReference type="GO" id="GO:0019867">
    <property type="term" value="C:outer membrane"/>
    <property type="evidence" value="ECO:0007669"/>
    <property type="project" value="InterPro"/>
</dbReference>
<dbReference type="OrthoDB" id="5810262at2"/>
<dbReference type="SUPFAM" id="SSF140591">
    <property type="entry name" value="Type III secretion system domain"/>
    <property type="match status" value="2"/>
</dbReference>
<evidence type="ECO:0000259" key="3">
    <source>
        <dbReference type="Pfam" id="PF09059"/>
    </source>
</evidence>
<dbReference type="KEGG" id="vaq:FIV01_15265"/>
<proteinExistence type="predicted"/>
<evidence type="ECO:0000313" key="4">
    <source>
        <dbReference type="EMBL" id="QFT27746.1"/>
    </source>
</evidence>
<organism evidence="4 5">
    <name type="scientific">Vibrio aquimaris</name>
    <dbReference type="NCBI Taxonomy" id="2587862"/>
    <lineage>
        <taxon>Bacteria</taxon>
        <taxon>Pseudomonadati</taxon>
        <taxon>Pseudomonadota</taxon>
        <taxon>Gammaproteobacteria</taxon>
        <taxon>Vibrionales</taxon>
        <taxon>Vibrionaceae</taxon>
        <taxon>Vibrio</taxon>
    </lineage>
</organism>
<protein>
    <submittedName>
        <fullName evidence="4">TyeA</fullName>
    </submittedName>
</protein>
<dbReference type="InterPro" id="IPR015144">
    <property type="entry name" value="T3SS_TyeA"/>
</dbReference>
<feature type="compositionally biased region" description="Basic and acidic residues" evidence="1">
    <location>
        <begin position="48"/>
        <end position="65"/>
    </location>
</feature>
<dbReference type="Proteomes" id="UP000326936">
    <property type="component" value="Plasmid pTHAF100_a"/>
</dbReference>
<reference evidence="4 5" key="1">
    <citation type="submission" date="2019-10" db="EMBL/GenBank/DDBJ databases">
        <title>Complete genome sequence of Vibrio sp. strain THAF100, isolated from non-filtered water from the water column of tank 6 of a marine aquarium containing stony-coral fragments. Water maintained at 26 degree C.</title>
        <authorList>
            <person name="Ruckert C."/>
            <person name="Franco A."/>
            <person name="Kalinowski J."/>
            <person name="Glaeser S."/>
        </authorList>
    </citation>
    <scope>NUCLEOTIDE SEQUENCE [LARGE SCALE GENOMIC DNA]</scope>
    <source>
        <strain evidence="4 5">THAF100</strain>
        <plasmid evidence="5">pthaf100_a</plasmid>
    </source>
</reference>
<dbReference type="InterPro" id="IPR038347">
    <property type="entry name" value="TyeA_sf"/>
</dbReference>
<dbReference type="GO" id="GO:0046903">
    <property type="term" value="P:secretion"/>
    <property type="evidence" value="ECO:0007669"/>
    <property type="project" value="InterPro"/>
</dbReference>
<dbReference type="Pfam" id="PF07201">
    <property type="entry name" value="HrpJ"/>
    <property type="match status" value="1"/>
</dbReference>
<dbReference type="Pfam" id="PF09059">
    <property type="entry name" value="TyeA"/>
    <property type="match status" value="1"/>
</dbReference>
<dbReference type="InterPro" id="IPR013351">
    <property type="entry name" value="T3SS_TyeA-rel"/>
</dbReference>
<evidence type="ECO:0000313" key="5">
    <source>
        <dbReference type="Proteomes" id="UP000326936"/>
    </source>
</evidence>
<evidence type="ECO:0000256" key="1">
    <source>
        <dbReference type="SAM" id="MobiDB-lite"/>
    </source>
</evidence>
<dbReference type="AlphaFoldDB" id="A0A5P9CNH0"/>
<evidence type="ECO:0000259" key="2">
    <source>
        <dbReference type="Pfam" id="PF07201"/>
    </source>
</evidence>
<feature type="region of interest" description="Disordered" evidence="1">
    <location>
        <begin position="36"/>
        <end position="65"/>
    </location>
</feature>
<name>A0A5P9CNH0_9VIBR</name>